<evidence type="ECO:0000313" key="1">
    <source>
        <dbReference type="EMBL" id="KOH44787.1"/>
    </source>
</evidence>
<evidence type="ECO:0000313" key="2">
    <source>
        <dbReference type="Proteomes" id="UP000036958"/>
    </source>
</evidence>
<name>A0A0L8V9C8_9BACT</name>
<dbReference type="EMBL" id="LGIA01000153">
    <property type="protein sequence ID" value="KOH44787.1"/>
    <property type="molecule type" value="Genomic_DNA"/>
</dbReference>
<organism evidence="1 2">
    <name type="scientific">Sunxiuqinia dokdonensis</name>
    <dbReference type="NCBI Taxonomy" id="1409788"/>
    <lineage>
        <taxon>Bacteria</taxon>
        <taxon>Pseudomonadati</taxon>
        <taxon>Bacteroidota</taxon>
        <taxon>Bacteroidia</taxon>
        <taxon>Marinilabiliales</taxon>
        <taxon>Prolixibacteraceae</taxon>
        <taxon>Sunxiuqinia</taxon>
    </lineage>
</organism>
<dbReference type="Proteomes" id="UP000036958">
    <property type="component" value="Unassembled WGS sequence"/>
</dbReference>
<accession>A0A0L8V9C8</accession>
<dbReference type="AlphaFoldDB" id="A0A0L8V9C8"/>
<gene>
    <name evidence="1" type="ORF">NC99_24470</name>
</gene>
<dbReference type="STRING" id="1409788.NC99_24470"/>
<keyword evidence="2" id="KW-1185">Reference proteome</keyword>
<reference evidence="2" key="1">
    <citation type="submission" date="2015-07" db="EMBL/GenBank/DDBJ databases">
        <title>Genome sequencing of Sunxiuqinia dokdonensis strain SK.</title>
        <authorList>
            <person name="Ahn S."/>
            <person name="Kim B.-C."/>
        </authorList>
    </citation>
    <scope>NUCLEOTIDE SEQUENCE [LARGE SCALE GENOMIC DNA]</scope>
    <source>
        <strain evidence="2">SK</strain>
    </source>
</reference>
<proteinExistence type="predicted"/>
<protein>
    <submittedName>
        <fullName evidence="1">Uncharacterized protein</fullName>
    </submittedName>
</protein>
<comment type="caution">
    <text evidence="1">The sequence shown here is derived from an EMBL/GenBank/DDBJ whole genome shotgun (WGS) entry which is preliminary data.</text>
</comment>
<sequence>MYFNQKRHWNLKLSLQTDYNLNLTDKKAVCFLQLSYF</sequence>